<gene>
    <name evidence="2" type="ORF">MNBD_NITROSPIRAE03-608</name>
</gene>
<feature type="non-terminal residue" evidence="2">
    <location>
        <position position="125"/>
    </location>
</feature>
<dbReference type="AlphaFoldDB" id="A0A3B1DR85"/>
<dbReference type="EMBL" id="UOGI01000289">
    <property type="protein sequence ID" value="VAX34295.1"/>
    <property type="molecule type" value="Genomic_DNA"/>
</dbReference>
<evidence type="ECO:0000313" key="2">
    <source>
        <dbReference type="EMBL" id="VAX34295.1"/>
    </source>
</evidence>
<protein>
    <recommendedName>
        <fullName evidence="1">HD domain-containing protein</fullName>
    </recommendedName>
</protein>
<name>A0A3B1DR85_9ZZZZ</name>
<dbReference type="Pfam" id="PF01966">
    <property type="entry name" value="HD"/>
    <property type="match status" value="1"/>
</dbReference>
<dbReference type="InterPro" id="IPR006674">
    <property type="entry name" value="HD_domain"/>
</dbReference>
<sequence>MIDLHSPTARLTALRKWFSRFARSFYTSNEEDRRNISLKIRHTYKVCRNITEIAGKESPGQANILVAEAIALLHDVGRFPQYAQYKTFNDRISVNHAELGARIITSEGLLKEFPPDEQSIITDAV</sequence>
<organism evidence="2">
    <name type="scientific">hydrothermal vent metagenome</name>
    <dbReference type="NCBI Taxonomy" id="652676"/>
    <lineage>
        <taxon>unclassified sequences</taxon>
        <taxon>metagenomes</taxon>
        <taxon>ecological metagenomes</taxon>
    </lineage>
</organism>
<dbReference type="InterPro" id="IPR003607">
    <property type="entry name" value="HD/PDEase_dom"/>
</dbReference>
<dbReference type="SUPFAM" id="SSF109604">
    <property type="entry name" value="HD-domain/PDEase-like"/>
    <property type="match status" value="1"/>
</dbReference>
<dbReference type="CDD" id="cd00077">
    <property type="entry name" value="HDc"/>
    <property type="match status" value="1"/>
</dbReference>
<proteinExistence type="predicted"/>
<dbReference type="NCBIfam" id="TIGR00277">
    <property type="entry name" value="HDIG"/>
    <property type="match status" value="1"/>
</dbReference>
<dbReference type="InterPro" id="IPR006675">
    <property type="entry name" value="HDIG_dom"/>
</dbReference>
<reference evidence="2" key="1">
    <citation type="submission" date="2018-06" db="EMBL/GenBank/DDBJ databases">
        <authorList>
            <person name="Zhirakovskaya E."/>
        </authorList>
    </citation>
    <scope>NUCLEOTIDE SEQUENCE</scope>
</reference>
<dbReference type="Gene3D" id="1.10.3210.10">
    <property type="entry name" value="Hypothetical protein af1432"/>
    <property type="match status" value="1"/>
</dbReference>
<feature type="domain" description="HD" evidence="1">
    <location>
        <begin position="41"/>
        <end position="113"/>
    </location>
</feature>
<accession>A0A3B1DR85</accession>
<evidence type="ECO:0000259" key="1">
    <source>
        <dbReference type="Pfam" id="PF01966"/>
    </source>
</evidence>